<name>K9HCY1_9PROT</name>
<evidence type="ECO:0000313" key="2">
    <source>
        <dbReference type="Proteomes" id="UP000009881"/>
    </source>
</evidence>
<comment type="caution">
    <text evidence="1">The sequence shown here is derived from an EMBL/GenBank/DDBJ whole genome shotgun (WGS) entry which is preliminary data.</text>
</comment>
<organism evidence="1 2">
    <name type="scientific">Caenispirillum salinarum AK4</name>
    <dbReference type="NCBI Taxonomy" id="1238182"/>
    <lineage>
        <taxon>Bacteria</taxon>
        <taxon>Pseudomonadati</taxon>
        <taxon>Pseudomonadota</taxon>
        <taxon>Alphaproteobacteria</taxon>
        <taxon>Rhodospirillales</taxon>
        <taxon>Novispirillaceae</taxon>
        <taxon>Caenispirillum</taxon>
    </lineage>
</organism>
<evidence type="ECO:0000313" key="1">
    <source>
        <dbReference type="EMBL" id="EKV28398.1"/>
    </source>
</evidence>
<dbReference type="AlphaFoldDB" id="K9HCY1"/>
<dbReference type="Proteomes" id="UP000009881">
    <property type="component" value="Unassembled WGS sequence"/>
</dbReference>
<protein>
    <submittedName>
        <fullName evidence="1">Uncharacterized protein</fullName>
    </submittedName>
</protein>
<dbReference type="EMBL" id="ANHY01000016">
    <property type="protein sequence ID" value="EKV28398.1"/>
    <property type="molecule type" value="Genomic_DNA"/>
</dbReference>
<keyword evidence="2" id="KW-1185">Reference proteome</keyword>
<accession>K9HCY1</accession>
<gene>
    <name evidence="1" type="ORF">C882_0972</name>
</gene>
<proteinExistence type="predicted"/>
<reference evidence="1 2" key="1">
    <citation type="journal article" date="2013" name="Genome Announc.">
        <title>Draft Genome Sequence of an Alphaproteobacterium, Caenispirillum salinarum AK4(T), Isolated from a Solar Saltern.</title>
        <authorList>
            <person name="Khatri I."/>
            <person name="Singh A."/>
            <person name="Korpole S."/>
            <person name="Pinnaka A.K."/>
            <person name="Subramanian S."/>
        </authorList>
    </citation>
    <scope>NUCLEOTIDE SEQUENCE [LARGE SCALE GENOMIC DNA]</scope>
    <source>
        <strain evidence="1 2">AK4</strain>
    </source>
</reference>
<sequence length="37" mass="3797">MKLRLTKLTAAAFALAVGIATFVATNPAVACDKYVGV</sequence>